<evidence type="ECO:0000313" key="6">
    <source>
        <dbReference type="Proteomes" id="UP001219605"/>
    </source>
</evidence>
<sequence length="532" mass="56321">MSRIPDPSRPRRIRRTLAGLVASALVVAGCTVPAFAPRAEVEGEPSAAAPGAAPRWRACPEVADEVAGRAAPDMRYECARISVPRRWSASGTAATAGPGSGGTFEIALLRARSTKQRDRIGSLVVNPGGPGGSGVDTAVYLSFGPAFGGLPGTVTERFDIVGFDPRGVSRSSPVECVSDADLDASFGYDPDPESAAQFDGLVALNQRIGQGCGQRYGDQLPLYGTEQAARDLDAVRAAVGDQKLTYLGYSYGTLLGAVYAQLYPQRVRALVFDGAVDPRQGVVAASESQAKGFERAFDNFVRWCAGNADRCPLAPDARGAVTSAIDKARVSPVEGTDGRRATSGWVFYAVISSLYTEQGWQELARAIEKLDGGDPADVFRLADAYAGRNPDGTYSNLFDANLAVNCADEDEKPSRQRIRELQGQWRAAYPLFGPALAVGMLTCLEWPGRPDPYPTGKADGAPPILVVGTTGDPATPYEQTPALAEMLGVGRVLTWDGEGHTAYPQTACVTNAVDAYLLDLTVPREGLRCPAR</sequence>
<dbReference type="Gene3D" id="3.40.50.1820">
    <property type="entry name" value="alpha/beta hydrolase"/>
    <property type="match status" value="1"/>
</dbReference>
<accession>A0ABY7ZZ33</accession>
<dbReference type="PANTHER" id="PTHR43248:SF29">
    <property type="entry name" value="TRIPEPTIDYL AMINOPEPTIDASE"/>
    <property type="match status" value="1"/>
</dbReference>
<dbReference type="InterPro" id="IPR013595">
    <property type="entry name" value="Pept_S33_TAP-like_C"/>
</dbReference>
<keyword evidence="6" id="KW-1185">Reference proteome</keyword>
<dbReference type="Proteomes" id="UP001219605">
    <property type="component" value="Chromosome"/>
</dbReference>
<gene>
    <name evidence="5" type="ORF">PVK37_15215</name>
</gene>
<dbReference type="InterPro" id="IPR029058">
    <property type="entry name" value="AB_hydrolase_fold"/>
</dbReference>
<evidence type="ECO:0000256" key="3">
    <source>
        <dbReference type="ARBA" id="ARBA00022801"/>
    </source>
</evidence>
<protein>
    <submittedName>
        <fullName evidence="5">Alpha/beta hydrolase</fullName>
    </submittedName>
</protein>
<evidence type="ECO:0000259" key="4">
    <source>
        <dbReference type="Pfam" id="PF08386"/>
    </source>
</evidence>
<dbReference type="GO" id="GO:0016787">
    <property type="term" value="F:hydrolase activity"/>
    <property type="evidence" value="ECO:0007669"/>
    <property type="project" value="UniProtKB-KW"/>
</dbReference>
<feature type="domain" description="Peptidase S33 tripeptidyl aminopeptidase-like C-terminal" evidence="4">
    <location>
        <begin position="429"/>
        <end position="529"/>
    </location>
</feature>
<keyword evidence="3 5" id="KW-0378">Hydrolase</keyword>
<reference evidence="5 6" key="1">
    <citation type="submission" date="2023-02" db="EMBL/GenBank/DDBJ databases">
        <authorList>
            <person name="Mo P."/>
        </authorList>
    </citation>
    <scope>NUCLEOTIDE SEQUENCE [LARGE SCALE GENOMIC DNA]</scope>
    <source>
        <strain evidence="5 6">HUAS 3</strain>
    </source>
</reference>
<evidence type="ECO:0000256" key="1">
    <source>
        <dbReference type="ARBA" id="ARBA00010088"/>
    </source>
</evidence>
<dbReference type="Pfam" id="PF08386">
    <property type="entry name" value="Abhydrolase_4"/>
    <property type="match status" value="1"/>
</dbReference>
<organism evidence="5 6">
    <name type="scientific">Micromonospora cathayae</name>
    <dbReference type="NCBI Taxonomy" id="3028804"/>
    <lineage>
        <taxon>Bacteria</taxon>
        <taxon>Bacillati</taxon>
        <taxon>Actinomycetota</taxon>
        <taxon>Actinomycetes</taxon>
        <taxon>Micromonosporales</taxon>
        <taxon>Micromonosporaceae</taxon>
        <taxon>Micromonospora</taxon>
    </lineage>
</organism>
<dbReference type="InterPro" id="IPR051601">
    <property type="entry name" value="Serine_prot/Carboxylest_S33"/>
</dbReference>
<proteinExistence type="inferred from homology"/>
<evidence type="ECO:0000256" key="2">
    <source>
        <dbReference type="ARBA" id="ARBA00022729"/>
    </source>
</evidence>
<name>A0ABY7ZZ33_9ACTN</name>
<comment type="similarity">
    <text evidence="1">Belongs to the peptidase S33 family.</text>
</comment>
<dbReference type="PROSITE" id="PS51257">
    <property type="entry name" value="PROKAR_LIPOPROTEIN"/>
    <property type="match status" value="1"/>
</dbReference>
<dbReference type="SUPFAM" id="SSF53474">
    <property type="entry name" value="alpha/beta-Hydrolases"/>
    <property type="match status" value="1"/>
</dbReference>
<evidence type="ECO:0000313" key="5">
    <source>
        <dbReference type="EMBL" id="WDZ87656.1"/>
    </source>
</evidence>
<dbReference type="PANTHER" id="PTHR43248">
    <property type="entry name" value="2-SUCCINYL-6-HYDROXY-2,4-CYCLOHEXADIENE-1-CARBOXYLATE SYNTHASE"/>
    <property type="match status" value="1"/>
</dbReference>
<dbReference type="EMBL" id="CP118615">
    <property type="protein sequence ID" value="WDZ87656.1"/>
    <property type="molecule type" value="Genomic_DNA"/>
</dbReference>
<keyword evidence="2" id="KW-0732">Signal</keyword>